<dbReference type="Proteomes" id="UP000030706">
    <property type="component" value="Unassembled WGS sequence"/>
</dbReference>
<dbReference type="AlphaFoldDB" id="A0A074XPA5"/>
<organism evidence="1 2">
    <name type="scientific">Aureobasidium pullulans EXF-150</name>
    <dbReference type="NCBI Taxonomy" id="1043002"/>
    <lineage>
        <taxon>Eukaryota</taxon>
        <taxon>Fungi</taxon>
        <taxon>Dikarya</taxon>
        <taxon>Ascomycota</taxon>
        <taxon>Pezizomycotina</taxon>
        <taxon>Dothideomycetes</taxon>
        <taxon>Dothideomycetidae</taxon>
        <taxon>Dothideales</taxon>
        <taxon>Saccotheciaceae</taxon>
        <taxon>Aureobasidium</taxon>
    </lineage>
</organism>
<dbReference type="EMBL" id="KL584976">
    <property type="protein sequence ID" value="KEQ87388.1"/>
    <property type="molecule type" value="Genomic_DNA"/>
</dbReference>
<dbReference type="InterPro" id="IPR019587">
    <property type="entry name" value="Polyketide_cyclase/dehydratase"/>
</dbReference>
<dbReference type="PANTHER" id="PTHR36166:SF1">
    <property type="entry name" value="SRPBCC DOMAIN-CONTAINING PROTEIN"/>
    <property type="match status" value="1"/>
</dbReference>
<sequence>MPKVYTSIEIAAPPAVVREKFLDFEQISKYAPNSYVHKLAAPEGKIVKDLIAGDIMHVSLNKGKVNFNPIVLENTPRKFCWRGNLFGLFAGDHAFRFEPVGSDENKTLFIQEEDFLGLFGWTMGKSWLAKQLGAMKNTEKNYKGFNEDLKAWVEGSAAVSET</sequence>
<accession>A0A074XPA5</accession>
<dbReference type="HOGENOM" id="CLU_069867_3_1_1"/>
<dbReference type="RefSeq" id="XP_029763575.1">
    <property type="nucleotide sequence ID" value="XM_029902499.1"/>
</dbReference>
<evidence type="ECO:0008006" key="3">
    <source>
        <dbReference type="Google" id="ProtNLM"/>
    </source>
</evidence>
<dbReference type="STRING" id="1043002.A0A074XPA5"/>
<dbReference type="InterPro" id="IPR023393">
    <property type="entry name" value="START-like_dom_sf"/>
</dbReference>
<name>A0A074XPA5_AURPU</name>
<proteinExistence type="predicted"/>
<reference evidence="1 2" key="1">
    <citation type="journal article" date="2014" name="BMC Genomics">
        <title>Genome sequencing of four Aureobasidium pullulans varieties: biotechnological potential, stress tolerance, and description of new species.</title>
        <authorList>
            <person name="Gostin Ar C."/>
            <person name="Ohm R.A."/>
            <person name="Kogej T."/>
            <person name="Sonjak S."/>
            <person name="Turk M."/>
            <person name="Zajc J."/>
            <person name="Zalar P."/>
            <person name="Grube M."/>
            <person name="Sun H."/>
            <person name="Han J."/>
            <person name="Sharma A."/>
            <person name="Chiniquy J."/>
            <person name="Ngan C.Y."/>
            <person name="Lipzen A."/>
            <person name="Barry K."/>
            <person name="Grigoriev I.V."/>
            <person name="Gunde-Cimerman N."/>
        </authorList>
    </citation>
    <scope>NUCLEOTIDE SEQUENCE [LARGE SCALE GENOMIC DNA]</scope>
    <source>
        <strain evidence="1 2">EXF-150</strain>
    </source>
</reference>
<gene>
    <name evidence="1" type="ORF">M438DRAFT_311935</name>
</gene>
<protein>
    <recommendedName>
        <fullName evidence="3">Polyketide cyclase/dehydrase</fullName>
    </recommendedName>
</protein>
<dbReference type="GeneID" id="40744805"/>
<dbReference type="OrthoDB" id="509124at2759"/>
<dbReference type="Pfam" id="PF10604">
    <property type="entry name" value="Polyketide_cyc2"/>
    <property type="match status" value="1"/>
</dbReference>
<dbReference type="CDD" id="cd07822">
    <property type="entry name" value="SRPBCC_4"/>
    <property type="match status" value="1"/>
</dbReference>
<dbReference type="Gene3D" id="3.30.530.20">
    <property type="match status" value="1"/>
</dbReference>
<keyword evidence="2" id="KW-1185">Reference proteome</keyword>
<dbReference type="SUPFAM" id="SSF55961">
    <property type="entry name" value="Bet v1-like"/>
    <property type="match status" value="1"/>
</dbReference>
<evidence type="ECO:0000313" key="2">
    <source>
        <dbReference type="Proteomes" id="UP000030706"/>
    </source>
</evidence>
<dbReference type="PANTHER" id="PTHR36166">
    <property type="entry name" value="CHROMOSOME 9, WHOLE GENOME SHOTGUN SEQUENCE"/>
    <property type="match status" value="1"/>
</dbReference>
<evidence type="ECO:0000313" key="1">
    <source>
        <dbReference type="EMBL" id="KEQ87388.1"/>
    </source>
</evidence>